<evidence type="ECO:0000256" key="1">
    <source>
        <dbReference type="SAM" id="MobiDB-lite"/>
    </source>
</evidence>
<dbReference type="EMBL" id="CP086720">
    <property type="protein sequence ID" value="WOO85371.1"/>
    <property type="molecule type" value="Genomic_DNA"/>
</dbReference>
<reference evidence="2" key="1">
    <citation type="submission" date="2023-10" db="EMBL/GenBank/DDBJ databases">
        <authorList>
            <person name="Noh H."/>
        </authorList>
    </citation>
    <scope>NUCLEOTIDE SEQUENCE</scope>
    <source>
        <strain evidence="2">DUCC4014</strain>
    </source>
</reference>
<sequence>MSYHPVPGSSRAASLSEGSVSDSATLAPTIASSASTLVPHRERGAGSGHSPGLHTIKEKEDADADADALHAAPAALGRDAGLRELLAWASLVLATCVLLLEPLGAALAWPSILAARFPSDVGRYNDGRIMAFTSLGWYALY</sequence>
<dbReference type="RefSeq" id="XP_062631397.1">
    <property type="nucleotide sequence ID" value="XM_062775413.1"/>
</dbReference>
<name>A0AAF0YIQ8_9TREE</name>
<proteinExistence type="predicted"/>
<evidence type="ECO:0000313" key="3">
    <source>
        <dbReference type="Proteomes" id="UP000827549"/>
    </source>
</evidence>
<evidence type="ECO:0000313" key="2">
    <source>
        <dbReference type="EMBL" id="WOO85371.1"/>
    </source>
</evidence>
<gene>
    <name evidence="2" type="ORF">LOC62_07G008870</name>
</gene>
<protein>
    <submittedName>
        <fullName evidence="2">Uncharacterized protein</fullName>
    </submittedName>
</protein>
<dbReference type="Proteomes" id="UP000827549">
    <property type="component" value="Chromosome 7"/>
</dbReference>
<keyword evidence="3" id="KW-1185">Reference proteome</keyword>
<accession>A0AAF0YIQ8</accession>
<feature type="region of interest" description="Disordered" evidence="1">
    <location>
        <begin position="37"/>
        <end position="64"/>
    </location>
</feature>
<organism evidence="2 3">
    <name type="scientific">Vanrija pseudolonga</name>
    <dbReference type="NCBI Taxonomy" id="143232"/>
    <lineage>
        <taxon>Eukaryota</taxon>
        <taxon>Fungi</taxon>
        <taxon>Dikarya</taxon>
        <taxon>Basidiomycota</taxon>
        <taxon>Agaricomycotina</taxon>
        <taxon>Tremellomycetes</taxon>
        <taxon>Trichosporonales</taxon>
        <taxon>Trichosporonaceae</taxon>
        <taxon>Vanrija</taxon>
    </lineage>
</organism>
<dbReference type="GeneID" id="87812034"/>
<dbReference type="AlphaFoldDB" id="A0AAF0YIQ8"/>